<dbReference type="Proteomes" id="UP000504636">
    <property type="component" value="Unplaced"/>
</dbReference>
<reference evidence="4" key="2">
    <citation type="submission" date="2020-04" db="EMBL/GenBank/DDBJ databases">
        <authorList>
            <consortium name="NCBI Genome Project"/>
        </authorList>
    </citation>
    <scope>NUCLEOTIDE SEQUENCE</scope>
    <source>
        <strain evidence="4">CBS 304.34</strain>
    </source>
</reference>
<dbReference type="EMBL" id="MU003725">
    <property type="protein sequence ID" value="KAF2802102.1"/>
    <property type="molecule type" value="Genomic_DNA"/>
</dbReference>
<dbReference type="GeneID" id="54463442"/>
<accession>A0A6A6Y007</accession>
<proteinExistence type="predicted"/>
<evidence type="ECO:0000256" key="1">
    <source>
        <dbReference type="SAM" id="MobiDB-lite"/>
    </source>
</evidence>
<gene>
    <name evidence="2 4" type="ORF">BDZ99DRAFT_483124</name>
</gene>
<name>A0A6A6Y007_9PEZI</name>
<evidence type="ECO:0000313" key="2">
    <source>
        <dbReference type="EMBL" id="KAF2802102.1"/>
    </source>
</evidence>
<organism evidence="2">
    <name type="scientific">Mytilinidion resinicola</name>
    <dbReference type="NCBI Taxonomy" id="574789"/>
    <lineage>
        <taxon>Eukaryota</taxon>
        <taxon>Fungi</taxon>
        <taxon>Dikarya</taxon>
        <taxon>Ascomycota</taxon>
        <taxon>Pezizomycotina</taxon>
        <taxon>Dothideomycetes</taxon>
        <taxon>Pleosporomycetidae</taxon>
        <taxon>Mytilinidiales</taxon>
        <taxon>Mytilinidiaceae</taxon>
        <taxon>Mytilinidion</taxon>
    </lineage>
</organism>
<evidence type="ECO:0000313" key="3">
    <source>
        <dbReference type="Proteomes" id="UP000504636"/>
    </source>
</evidence>
<dbReference type="RefSeq" id="XP_033569066.1">
    <property type="nucleotide sequence ID" value="XM_033722549.1"/>
</dbReference>
<dbReference type="AlphaFoldDB" id="A0A6A6Y007"/>
<keyword evidence="3" id="KW-1185">Reference proteome</keyword>
<evidence type="ECO:0000313" key="4">
    <source>
        <dbReference type="RefSeq" id="XP_033569066.1"/>
    </source>
</evidence>
<reference evidence="2 4" key="1">
    <citation type="journal article" date="2020" name="Stud. Mycol.">
        <title>101 Dothideomycetes genomes: a test case for predicting lifestyles and emergence of pathogens.</title>
        <authorList>
            <person name="Haridas S."/>
            <person name="Albert R."/>
            <person name="Binder M."/>
            <person name="Bloem J."/>
            <person name="Labutti K."/>
            <person name="Salamov A."/>
            <person name="Andreopoulos B."/>
            <person name="Baker S."/>
            <person name="Barry K."/>
            <person name="Bills G."/>
            <person name="Bluhm B."/>
            <person name="Cannon C."/>
            <person name="Castanera R."/>
            <person name="Culley D."/>
            <person name="Daum C."/>
            <person name="Ezra D."/>
            <person name="Gonzalez J."/>
            <person name="Henrissat B."/>
            <person name="Kuo A."/>
            <person name="Liang C."/>
            <person name="Lipzen A."/>
            <person name="Lutzoni F."/>
            <person name="Magnuson J."/>
            <person name="Mondo S."/>
            <person name="Nolan M."/>
            <person name="Ohm R."/>
            <person name="Pangilinan J."/>
            <person name="Park H.-J."/>
            <person name="Ramirez L."/>
            <person name="Alfaro M."/>
            <person name="Sun H."/>
            <person name="Tritt A."/>
            <person name="Yoshinaga Y."/>
            <person name="Zwiers L.-H."/>
            <person name="Turgeon B."/>
            <person name="Goodwin S."/>
            <person name="Spatafora J."/>
            <person name="Crous P."/>
            <person name="Grigoriev I."/>
        </authorList>
    </citation>
    <scope>NUCLEOTIDE SEQUENCE</scope>
    <source>
        <strain evidence="2 4">CBS 304.34</strain>
    </source>
</reference>
<sequence>MAALKPPHALVPRCTRPPLRKACPVKHKEKTAYRAWKSGTSWGSWQAGAVWLRRMPPTLHLASHLNLARPITTAQRGGSRRRESKHEAFLWTAGTPRPHCEMTSRQLPAVVGSGRPGHPRGLQQTPESHSCSGLTSPESRPPSVHFPTRSHAAHRPSGVDSGPPWCFPGAHQRPPLPKTALNLSAVSNWQHAVLGTSTLASRALCRSSGRSQVPGATRNPH</sequence>
<protein>
    <submittedName>
        <fullName evidence="2 4">Uncharacterized protein</fullName>
    </submittedName>
</protein>
<feature type="compositionally biased region" description="Polar residues" evidence="1">
    <location>
        <begin position="122"/>
        <end position="138"/>
    </location>
</feature>
<reference evidence="4" key="3">
    <citation type="submission" date="2025-04" db="UniProtKB">
        <authorList>
            <consortium name="RefSeq"/>
        </authorList>
    </citation>
    <scope>IDENTIFICATION</scope>
    <source>
        <strain evidence="4">CBS 304.34</strain>
    </source>
</reference>
<feature type="region of interest" description="Disordered" evidence="1">
    <location>
        <begin position="109"/>
        <end position="171"/>
    </location>
</feature>